<dbReference type="AlphaFoldDB" id="A0A554J8T9"/>
<name>A0A554J8T9_9BACT</name>
<gene>
    <name evidence="1" type="ORF">CEO22_697</name>
</gene>
<comment type="caution">
    <text evidence="1">The sequence shown here is derived from an EMBL/GenBank/DDBJ whole genome shotgun (WGS) entry which is preliminary data.</text>
</comment>
<dbReference type="EMBL" id="VMFD01000085">
    <property type="protein sequence ID" value="TSC64814.1"/>
    <property type="molecule type" value="Genomic_DNA"/>
</dbReference>
<evidence type="ECO:0000313" key="1">
    <source>
        <dbReference type="EMBL" id="TSC64814.1"/>
    </source>
</evidence>
<reference evidence="1 2" key="1">
    <citation type="submission" date="2017-08" db="EMBL/GenBank/DDBJ databases">
        <title>Mechanisms for carbon and nitrogen cycling indicate functional differentiation within the Candidate Phyla Radiation.</title>
        <authorList>
            <person name="Danczak R.E."/>
            <person name="Johnston M.D."/>
            <person name="Kenah C."/>
            <person name="Slattery M."/>
            <person name="Wrighton K.C."/>
            <person name="Wilkins M.J."/>
        </authorList>
    </citation>
    <scope>NUCLEOTIDE SEQUENCE [LARGE SCALE GENOMIC DNA]</scope>
    <source>
        <strain evidence="1">Gr01-1014_85</strain>
    </source>
</reference>
<sequence>MPAVKPEFAARLVEAKAKAKIWQSDARLKAIVVSFKSDEELKNAKENFVFGSSRDLYNWWTMAYSGEHAQTVRALVPREDLLGTTLADIPDEHLLSDYQQAHQLIRAKFGQKLPQQATVSAKLMVGPPQDFLWWTLTYQGTEGVQTYRFNPKTLELTEL</sequence>
<proteinExistence type="predicted"/>
<dbReference type="Proteomes" id="UP000316253">
    <property type="component" value="Unassembled WGS sequence"/>
</dbReference>
<accession>A0A554J8T9</accession>
<organism evidence="1 2">
    <name type="scientific">Candidatus Berkelbacteria bacterium Gr01-1014_85</name>
    <dbReference type="NCBI Taxonomy" id="2017150"/>
    <lineage>
        <taxon>Bacteria</taxon>
        <taxon>Candidatus Berkelbacteria</taxon>
    </lineage>
</organism>
<protein>
    <submittedName>
        <fullName evidence="1">Uncharacterized protein</fullName>
    </submittedName>
</protein>
<evidence type="ECO:0000313" key="2">
    <source>
        <dbReference type="Proteomes" id="UP000316253"/>
    </source>
</evidence>